<evidence type="ECO:0000256" key="8">
    <source>
        <dbReference type="ARBA" id="ARBA00023006"/>
    </source>
</evidence>
<evidence type="ECO:0000256" key="5">
    <source>
        <dbReference type="ARBA" id="ARBA00022771"/>
    </source>
</evidence>
<dbReference type="InterPro" id="IPR056893">
    <property type="entry name" value="UBA_Nbr1_C"/>
</dbReference>
<keyword evidence="2" id="KW-0813">Transport</keyword>
<dbReference type="SMART" id="SM00666">
    <property type="entry name" value="PB1"/>
    <property type="match status" value="1"/>
</dbReference>
<evidence type="ECO:0000256" key="7">
    <source>
        <dbReference type="ARBA" id="ARBA00022927"/>
    </source>
</evidence>
<dbReference type="Gene3D" id="3.30.60.90">
    <property type="match status" value="2"/>
</dbReference>
<keyword evidence="3" id="KW-0926">Vacuole</keyword>
<dbReference type="PANTHER" id="PTHR20930">
    <property type="entry name" value="OVARIAN CARCINOMA ANTIGEN CA125-RELATED"/>
    <property type="match status" value="1"/>
</dbReference>
<dbReference type="CDD" id="cd14319">
    <property type="entry name" value="UBA_NBR1"/>
    <property type="match status" value="2"/>
</dbReference>
<organism evidence="14 15">
    <name type="scientific">Brassica carinata</name>
    <name type="common">Ethiopian mustard</name>
    <name type="synonym">Abyssinian cabbage</name>
    <dbReference type="NCBI Taxonomy" id="52824"/>
    <lineage>
        <taxon>Eukaryota</taxon>
        <taxon>Viridiplantae</taxon>
        <taxon>Streptophyta</taxon>
        <taxon>Embryophyta</taxon>
        <taxon>Tracheophyta</taxon>
        <taxon>Spermatophyta</taxon>
        <taxon>Magnoliopsida</taxon>
        <taxon>eudicotyledons</taxon>
        <taxon>Gunneridae</taxon>
        <taxon>Pentapetalae</taxon>
        <taxon>rosids</taxon>
        <taxon>malvids</taxon>
        <taxon>Brassicales</taxon>
        <taxon>Brassicaceae</taxon>
        <taxon>Brassiceae</taxon>
        <taxon>Brassica</taxon>
    </lineage>
</organism>
<keyword evidence="5 9" id="KW-0863">Zinc-finger</keyword>
<evidence type="ECO:0000256" key="3">
    <source>
        <dbReference type="ARBA" id="ARBA00022554"/>
    </source>
</evidence>
<dbReference type="InterPro" id="IPR032350">
    <property type="entry name" value="Nbr1_FW"/>
</dbReference>
<dbReference type="InterPro" id="IPR013783">
    <property type="entry name" value="Ig-like_fold"/>
</dbReference>
<dbReference type="Pfam" id="PF00564">
    <property type="entry name" value="PB1"/>
    <property type="match status" value="1"/>
</dbReference>
<dbReference type="InterPro" id="IPR000433">
    <property type="entry name" value="Znf_ZZ"/>
</dbReference>
<gene>
    <name evidence="14" type="ORF">Bca52824_070337</name>
</gene>
<dbReference type="GO" id="GO:0015031">
    <property type="term" value="P:protein transport"/>
    <property type="evidence" value="ECO:0007669"/>
    <property type="project" value="UniProtKB-KW"/>
</dbReference>
<dbReference type="Proteomes" id="UP000886595">
    <property type="component" value="Unassembled WGS sequence"/>
</dbReference>
<evidence type="ECO:0000256" key="10">
    <source>
        <dbReference type="SAM" id="Coils"/>
    </source>
</evidence>
<dbReference type="Gene3D" id="3.10.20.90">
    <property type="entry name" value="Phosphatidylinositol 3-kinase Catalytic Subunit, Chain A, domain 1"/>
    <property type="match status" value="1"/>
</dbReference>
<evidence type="ECO:0000259" key="13">
    <source>
        <dbReference type="PROSITE" id="PS51745"/>
    </source>
</evidence>
<evidence type="ECO:0000256" key="9">
    <source>
        <dbReference type="PROSITE-ProRule" id="PRU00228"/>
    </source>
</evidence>
<dbReference type="SUPFAM" id="SSF57850">
    <property type="entry name" value="RING/U-box"/>
    <property type="match status" value="2"/>
</dbReference>
<dbReference type="CDD" id="cd06398">
    <property type="entry name" value="PB1_Joka2"/>
    <property type="match status" value="1"/>
</dbReference>
<proteinExistence type="predicted"/>
<dbReference type="GO" id="GO:0008270">
    <property type="term" value="F:zinc ion binding"/>
    <property type="evidence" value="ECO:0007669"/>
    <property type="project" value="UniProtKB-KW"/>
</dbReference>
<dbReference type="InterPro" id="IPR053793">
    <property type="entry name" value="PB1-like"/>
</dbReference>
<dbReference type="PROSITE" id="PS50135">
    <property type="entry name" value="ZF_ZZ_2"/>
    <property type="match status" value="2"/>
</dbReference>
<keyword evidence="6" id="KW-0862">Zinc</keyword>
<dbReference type="AlphaFoldDB" id="A0A8X7Q579"/>
<dbReference type="PROSITE" id="PS51745">
    <property type="entry name" value="PB1"/>
    <property type="match status" value="1"/>
</dbReference>
<dbReference type="InterPro" id="IPR000270">
    <property type="entry name" value="PB1_dom"/>
</dbReference>
<dbReference type="SUPFAM" id="SSF54277">
    <property type="entry name" value="CAD &amp; PB1 domains"/>
    <property type="match status" value="1"/>
</dbReference>
<dbReference type="CDD" id="cd14947">
    <property type="entry name" value="NBR1_like"/>
    <property type="match status" value="2"/>
</dbReference>
<evidence type="ECO:0000256" key="1">
    <source>
        <dbReference type="ARBA" id="ARBA00004116"/>
    </source>
</evidence>
<dbReference type="EMBL" id="JAAMPC010000014">
    <property type="protein sequence ID" value="KAG2263258.1"/>
    <property type="molecule type" value="Genomic_DNA"/>
</dbReference>
<evidence type="ECO:0000259" key="12">
    <source>
        <dbReference type="PROSITE" id="PS50135"/>
    </source>
</evidence>
<feature type="region of interest" description="Disordered" evidence="11">
    <location>
        <begin position="172"/>
        <end position="218"/>
    </location>
</feature>
<dbReference type="FunFam" id="1.10.8.10:FF:000085">
    <property type="entry name" value="protein NBR1 homolog"/>
    <property type="match status" value="1"/>
</dbReference>
<dbReference type="InterPro" id="IPR043145">
    <property type="entry name" value="Znf_ZZ_sf"/>
</dbReference>
<keyword evidence="7" id="KW-0653">Protein transport</keyword>
<keyword evidence="4" id="KW-0479">Metal-binding</keyword>
<comment type="caution">
    <text evidence="14">The sequence shown here is derived from an EMBL/GenBank/DDBJ whole genome shotgun (WGS) entry which is preliminary data.</text>
</comment>
<keyword evidence="8" id="KW-0072">Autophagy</keyword>
<dbReference type="OrthoDB" id="661148at2759"/>
<feature type="region of interest" description="Disordered" evidence="11">
    <location>
        <begin position="335"/>
        <end position="407"/>
    </location>
</feature>
<protein>
    <submittedName>
        <fullName evidence="14">Uncharacterized protein</fullName>
    </submittedName>
</protein>
<dbReference type="Pfam" id="PF00569">
    <property type="entry name" value="ZZ"/>
    <property type="match status" value="2"/>
</dbReference>
<feature type="region of interest" description="Disordered" evidence="11">
    <location>
        <begin position="431"/>
        <end position="476"/>
    </location>
</feature>
<dbReference type="SUPFAM" id="SSF46934">
    <property type="entry name" value="UBA-like"/>
    <property type="match status" value="1"/>
</dbReference>
<feature type="coiled-coil region" evidence="10">
    <location>
        <begin position="279"/>
        <end position="322"/>
    </location>
</feature>
<evidence type="ECO:0000313" key="14">
    <source>
        <dbReference type="EMBL" id="KAG2263258.1"/>
    </source>
</evidence>
<dbReference type="GO" id="GO:0005773">
    <property type="term" value="C:vacuole"/>
    <property type="evidence" value="ECO:0007669"/>
    <property type="project" value="UniProtKB-SubCell"/>
</dbReference>
<feature type="domain" description="PB1" evidence="13">
    <location>
        <begin position="6"/>
        <end position="91"/>
    </location>
</feature>
<dbReference type="Gene3D" id="2.60.40.10">
    <property type="entry name" value="Immunoglobulins"/>
    <property type="match status" value="2"/>
</dbReference>
<feature type="region of interest" description="Disordered" evidence="11">
    <location>
        <begin position="92"/>
        <end position="111"/>
    </location>
</feature>
<dbReference type="GO" id="GO:0006914">
    <property type="term" value="P:autophagy"/>
    <property type="evidence" value="ECO:0007669"/>
    <property type="project" value="UniProtKB-KW"/>
</dbReference>
<accession>A0A8X7Q579</accession>
<keyword evidence="10" id="KW-0175">Coiled coil</keyword>
<evidence type="ECO:0000256" key="6">
    <source>
        <dbReference type="ARBA" id="ARBA00022833"/>
    </source>
</evidence>
<comment type="subcellular location">
    <subcellularLocation>
        <location evidence="1">Vacuole</location>
    </subcellularLocation>
</comment>
<name>A0A8X7Q579_BRACI</name>
<feature type="domain" description="ZZ-type" evidence="12">
    <location>
        <begin position="533"/>
        <end position="583"/>
    </location>
</feature>
<dbReference type="PANTHER" id="PTHR20930:SF8">
    <property type="entry name" value="ZZ-TYPE DOMAIN-CONTAINING PROTEIN"/>
    <property type="match status" value="1"/>
</dbReference>
<feature type="domain" description="ZZ-type" evidence="12">
    <location>
        <begin position="818"/>
        <end position="868"/>
    </location>
</feature>
<dbReference type="InterPro" id="IPR009060">
    <property type="entry name" value="UBA-like_sf"/>
</dbReference>
<evidence type="ECO:0000313" key="15">
    <source>
        <dbReference type="Proteomes" id="UP000886595"/>
    </source>
</evidence>
<dbReference type="SMART" id="SM00291">
    <property type="entry name" value="ZnF_ZZ"/>
    <property type="match status" value="2"/>
</dbReference>
<dbReference type="Pfam" id="PF24932">
    <property type="entry name" value="UBA_NBR1_C"/>
    <property type="match status" value="2"/>
</dbReference>
<keyword evidence="15" id="KW-1185">Reference proteome</keyword>
<evidence type="ECO:0000256" key="11">
    <source>
        <dbReference type="SAM" id="MobiDB-lite"/>
    </source>
</evidence>
<evidence type="ECO:0000256" key="2">
    <source>
        <dbReference type="ARBA" id="ARBA00022448"/>
    </source>
</evidence>
<reference evidence="14 15" key="1">
    <citation type="submission" date="2020-02" db="EMBL/GenBank/DDBJ databases">
        <authorList>
            <person name="Ma Q."/>
            <person name="Huang Y."/>
            <person name="Song X."/>
            <person name="Pei D."/>
        </authorList>
    </citation>
    <scope>NUCLEOTIDE SEQUENCE [LARGE SCALE GENOMIC DNA]</scope>
    <source>
        <strain evidence="14">Sxm20200214</strain>
        <tissue evidence="14">Leaf</tissue>
    </source>
</reference>
<dbReference type="Gene3D" id="1.10.8.10">
    <property type="entry name" value="DNA helicase RuvA subunit, C-terminal domain"/>
    <property type="match status" value="2"/>
</dbReference>
<dbReference type="Pfam" id="PF16158">
    <property type="entry name" value="N_BRCA1_IG"/>
    <property type="match status" value="2"/>
</dbReference>
<sequence length="1230" mass="134439">MDSTTSLVVKVSYGGVLRRFRVPFKANGQLDLDMDALKGKIAALFDLPLDANFSLTYSDEDGDVVALVDDNDLFDVTNQRLKFLKINVRSNTDSTAPESRGSSTASGMHDSQNPVAIIQKGINDVMMAVPNPMRDTISKVYIDLTSKAASSSPVVGELFDCISKLGKLSISQEGTPCSPITKPGSSVPSAGEKKDISKKSQTGKKPATSGHVPNSMGVGASFNECPFSGVNGSSPNPMNLNKYPLGVRHSKKGSNDDYWTSSLGVFHKGIQSGISVEPNDNQRTTMRELARQRTQQRQKEEEERARDQRAKALAKLEELNRRSQLAGESSVKNLEAAHNASTPDMPEVPLSHSPASREKKTTVTAEDSIEVTEDSGKTLLPSPEDANNEGSTQHDNPPRHQVALPQNRNAWVISRSKISYLRKTLGKLSISQEGTPCSPVTKPGSSVPSAGEKKDISKKSQAGKNPTGFADSKTSRHVPNSWGVGASFNECPFSGVNGSSPNPMNLNKYPLGVRHSKKGSNDDYWTSSLGVFHKGIQCDGCEVVPITGPRFKSKVKEDYDLCNNCFSVMGNEWDYTRMDEPVSVRHLHPFGGQRVPFSNPWLGPALPPHHGVSDFRSTWTKLDSRFVLDVNVIDGTVVAPSAAFTKIWKMRNNGSLVWPRGTQIFWVGGDRFSNSLSVDLQIPAEGVPTNGELDVKVDFVAPELPGRYISYWMMASPIGVKFGQRVWVLINFLPLVKRRISLRSPRPENPTGFADSKTSGHVPTSWGVGASFNECPFSGVFVNESSPNPMNLNKYPRGVCHSKNSSNSDYWTSLGVFHKGIQCDGCGVAPITGPRFKSKVKEDYDLCNICFSVMGNDGDYTRLDKPVSVQRLHPFSGQLSPFSNPLLGPSPQPHHGGSNFRTWTKLDSRFVLDVNVTDGTVVAPSAPFTKIWKMRNNGSLVWPRGTQIFWVGGDRFSNSFAVDLQIPAEGVPTNGELDVKVDFVAPELPGRYISYWMMASPIGVKFGQRVWVSINVDASLKGTVANEFHGLNLNAFPDETFAREFTGTNVNYEPAQTGSSSVNGTLKGADLEHEAAGSQIPENDDLLVGDVDPVIPSTLTPSSSSSSSLVEFRNMRTVEALGGGYSFTMDIPAPLQEDIEKNDVETTMLKELEEMGFKEIDLNKEILKENEYNLEQSVEALCGVSEWDPILEELQEMGFSDEVTNKRLLKKNNGSIKDVVMDLLTGDKEA</sequence>
<evidence type="ECO:0000256" key="4">
    <source>
        <dbReference type="ARBA" id="ARBA00022723"/>
    </source>
</evidence>